<keyword evidence="9 10" id="KW-0472">Membrane</keyword>
<comment type="similarity">
    <text evidence="2 10">Belongs to the SWEET sugar transporter family.</text>
</comment>
<evidence type="ECO:0000256" key="7">
    <source>
        <dbReference type="ARBA" id="ARBA00022737"/>
    </source>
</evidence>
<evidence type="ECO:0000313" key="12">
    <source>
        <dbReference type="EMBL" id="KAF5952781.1"/>
    </source>
</evidence>
<evidence type="ECO:0000256" key="4">
    <source>
        <dbReference type="ARBA" id="ARBA00022475"/>
    </source>
</evidence>
<feature type="transmembrane region" description="Helical" evidence="10">
    <location>
        <begin position="114"/>
        <end position="137"/>
    </location>
</feature>
<feature type="transmembrane region" description="Helical" evidence="10">
    <location>
        <begin position="53"/>
        <end position="76"/>
    </location>
</feature>
<dbReference type="Proteomes" id="UP000593564">
    <property type="component" value="Unassembled WGS sequence"/>
</dbReference>
<reference evidence="12 13" key="2">
    <citation type="submission" date="2020-07" db="EMBL/GenBank/DDBJ databases">
        <title>Genome assembly of wild tea tree DASZ reveals pedigree and selection history of tea varieties.</title>
        <authorList>
            <person name="Zhang W."/>
        </authorList>
    </citation>
    <scope>NUCLEOTIDE SEQUENCE [LARGE SCALE GENOMIC DNA]</scope>
    <source>
        <strain evidence="13">cv. G240</strain>
        <tissue evidence="12">Leaf</tissue>
    </source>
</reference>
<organism evidence="12 13">
    <name type="scientific">Camellia sinensis</name>
    <name type="common">Tea plant</name>
    <name type="synonym">Thea sinensis</name>
    <dbReference type="NCBI Taxonomy" id="4442"/>
    <lineage>
        <taxon>Eukaryota</taxon>
        <taxon>Viridiplantae</taxon>
        <taxon>Streptophyta</taxon>
        <taxon>Embryophyta</taxon>
        <taxon>Tracheophyta</taxon>
        <taxon>Spermatophyta</taxon>
        <taxon>Magnoliopsida</taxon>
        <taxon>eudicotyledons</taxon>
        <taxon>Gunneridae</taxon>
        <taxon>Pentapetalae</taxon>
        <taxon>asterids</taxon>
        <taxon>Ericales</taxon>
        <taxon>Theaceae</taxon>
        <taxon>Camellia</taxon>
    </lineage>
</organism>
<evidence type="ECO:0000256" key="2">
    <source>
        <dbReference type="ARBA" id="ARBA00007809"/>
    </source>
</evidence>
<comment type="caution">
    <text evidence="12">The sequence shown here is derived from an EMBL/GenBank/DDBJ whole genome shotgun (WGS) entry which is preliminary data.</text>
</comment>
<keyword evidence="8 10" id="KW-1133">Transmembrane helix</keyword>
<dbReference type="Gene3D" id="1.20.1280.290">
    <property type="match status" value="2"/>
</dbReference>
<accession>A0A7J7HKL6</accession>
<evidence type="ECO:0000256" key="5">
    <source>
        <dbReference type="ARBA" id="ARBA00022597"/>
    </source>
</evidence>
<protein>
    <recommendedName>
        <fullName evidence="10">Bidirectional sugar transporter SWEET</fullName>
    </recommendedName>
</protein>
<dbReference type="GO" id="GO:0051119">
    <property type="term" value="F:sugar transmembrane transporter activity"/>
    <property type="evidence" value="ECO:0007669"/>
    <property type="project" value="InterPro"/>
</dbReference>
<dbReference type="Pfam" id="PF03083">
    <property type="entry name" value="MtN3_slv"/>
    <property type="match status" value="2"/>
</dbReference>
<keyword evidence="4" id="KW-1003">Cell membrane</keyword>
<dbReference type="FunFam" id="1.20.1280.290:FF:000003">
    <property type="entry name" value="Bidirectional sugar transporter SWEET"/>
    <property type="match status" value="1"/>
</dbReference>
<feature type="transmembrane region" description="Helical" evidence="10">
    <location>
        <begin position="163"/>
        <end position="185"/>
    </location>
</feature>
<dbReference type="FunFam" id="1.20.1280.290:FF:000001">
    <property type="entry name" value="Bidirectional sugar transporter SWEET"/>
    <property type="match status" value="1"/>
</dbReference>
<comment type="function">
    <text evidence="10">Mediates both low-affinity uptake and efflux of sugar across the membrane.</text>
</comment>
<comment type="subcellular location">
    <subcellularLocation>
        <location evidence="1">Cell membrane</location>
        <topology evidence="1">Multi-pass membrane protein</topology>
    </subcellularLocation>
</comment>
<comment type="caution">
    <text evidence="10">Lacks conserved residue(s) required for the propagation of feature annotation.</text>
</comment>
<name>A0A7J7HKL6_CAMSI</name>
<feature type="transmembrane region" description="Helical" evidence="10">
    <location>
        <begin position="88"/>
        <end position="108"/>
    </location>
</feature>
<dbReference type="PANTHER" id="PTHR10791:SF222">
    <property type="entry name" value="BIDIRECTIONAL SUGAR TRANSPORTER SWEET15"/>
    <property type="match status" value="1"/>
</dbReference>
<keyword evidence="6 10" id="KW-0812">Transmembrane</keyword>
<keyword evidence="5 10" id="KW-0762">Sugar transport</keyword>
<sequence length="285" mass="32044">NIVSIFVYLAPLPTFIEICRKKSTLGFQSLPYVVALFSATLWMYYALLKPDAIPLISINSFGCIVETIYIIIFLAYASKKAKNHTAKLLASMNVGLFSVILLITQLLIKESFRVSVIGWICVAISVIVFAAPLSIVVRTRQHKIMNTLLYVNFMLSKLGSVEFMPFTLSFFLTLSAIMWFGYGLLKKDWCIALPNIFGFLLGLLQMLLYGIYRNAKEVVKEIKLPEHIISIVMLGTSEVHPVDAQMPSDDDNDGEEGEKHDQTDHNHEKSVDLATHERSQAKYAA</sequence>
<evidence type="ECO:0000256" key="6">
    <source>
        <dbReference type="ARBA" id="ARBA00022692"/>
    </source>
</evidence>
<feature type="region of interest" description="Disordered" evidence="11">
    <location>
        <begin position="241"/>
        <end position="285"/>
    </location>
</feature>
<keyword evidence="13" id="KW-1185">Reference proteome</keyword>
<dbReference type="InterPro" id="IPR004316">
    <property type="entry name" value="SWEET_rpt"/>
</dbReference>
<evidence type="ECO:0000313" key="13">
    <source>
        <dbReference type="Proteomes" id="UP000593564"/>
    </source>
</evidence>
<dbReference type="PANTHER" id="PTHR10791">
    <property type="entry name" value="RAG1-ACTIVATING PROTEIN 1"/>
    <property type="match status" value="1"/>
</dbReference>
<dbReference type="InterPro" id="IPR047664">
    <property type="entry name" value="SWEET"/>
</dbReference>
<keyword evidence="3 10" id="KW-0813">Transport</keyword>
<reference evidence="13" key="1">
    <citation type="journal article" date="2020" name="Nat. Commun.">
        <title>Genome assembly of wild tea tree DASZ reveals pedigree and selection history of tea varieties.</title>
        <authorList>
            <person name="Zhang W."/>
            <person name="Zhang Y."/>
            <person name="Qiu H."/>
            <person name="Guo Y."/>
            <person name="Wan H."/>
            <person name="Zhang X."/>
            <person name="Scossa F."/>
            <person name="Alseekh S."/>
            <person name="Zhang Q."/>
            <person name="Wang P."/>
            <person name="Xu L."/>
            <person name="Schmidt M.H."/>
            <person name="Jia X."/>
            <person name="Li D."/>
            <person name="Zhu A."/>
            <person name="Guo F."/>
            <person name="Chen W."/>
            <person name="Ni D."/>
            <person name="Usadel B."/>
            <person name="Fernie A.R."/>
            <person name="Wen W."/>
        </authorList>
    </citation>
    <scope>NUCLEOTIDE SEQUENCE [LARGE SCALE GENOMIC DNA]</scope>
    <source>
        <strain evidence="13">cv. G240</strain>
    </source>
</reference>
<evidence type="ECO:0000256" key="11">
    <source>
        <dbReference type="SAM" id="MobiDB-lite"/>
    </source>
</evidence>
<evidence type="ECO:0000256" key="10">
    <source>
        <dbReference type="RuleBase" id="RU910715"/>
    </source>
</evidence>
<evidence type="ECO:0000256" key="3">
    <source>
        <dbReference type="ARBA" id="ARBA00022448"/>
    </source>
</evidence>
<evidence type="ECO:0000256" key="8">
    <source>
        <dbReference type="ARBA" id="ARBA00022989"/>
    </source>
</evidence>
<feature type="transmembrane region" description="Helical" evidence="10">
    <location>
        <begin position="191"/>
        <end position="212"/>
    </location>
</feature>
<keyword evidence="7" id="KW-0677">Repeat</keyword>
<gene>
    <name evidence="12" type="ORF">HYC85_010725</name>
</gene>
<dbReference type="EMBL" id="JACBKZ010000004">
    <property type="protein sequence ID" value="KAF5952781.1"/>
    <property type="molecule type" value="Genomic_DNA"/>
</dbReference>
<evidence type="ECO:0000256" key="1">
    <source>
        <dbReference type="ARBA" id="ARBA00004651"/>
    </source>
</evidence>
<dbReference type="GO" id="GO:0005886">
    <property type="term" value="C:plasma membrane"/>
    <property type="evidence" value="ECO:0007669"/>
    <property type="project" value="UniProtKB-SubCell"/>
</dbReference>
<feature type="compositionally biased region" description="Basic and acidic residues" evidence="11">
    <location>
        <begin position="257"/>
        <end position="285"/>
    </location>
</feature>
<evidence type="ECO:0000256" key="9">
    <source>
        <dbReference type="ARBA" id="ARBA00023136"/>
    </source>
</evidence>
<proteinExistence type="inferred from homology"/>
<feature type="transmembrane region" description="Helical" evidence="10">
    <location>
        <begin position="30"/>
        <end position="47"/>
    </location>
</feature>
<feature type="non-terminal residue" evidence="12">
    <location>
        <position position="1"/>
    </location>
</feature>
<dbReference type="AlphaFoldDB" id="A0A7J7HKL6"/>